<protein>
    <submittedName>
        <fullName evidence="1">460_t:CDS:1</fullName>
    </submittedName>
</protein>
<evidence type="ECO:0000313" key="1">
    <source>
        <dbReference type="EMBL" id="CAG8480520.1"/>
    </source>
</evidence>
<sequence>IKRITLTSDNNLVIEIEVNKTETNINQSQEIQVINDNQISSSKELQKVRNYLKESSEKSINQQKLNNILNSNNTNELTGVVVEEEECLINAMIYEGTFATTPSIEAMELLNLNVVLVVEMIPAGHGSGVVSNQTTKLRAIKTPPMKTSNEVKKIINGFTKKLKLRKYYGGKLWEGNEDMEGYAEEFINKEFGTTDGLYVDGIITSRRIKNNPPLEIENSEKSGKKKLEIINSHKSSNEVLVIDLKRVKKITLRNNSKLEIEFISIHNNQNVNECYLVNQALTNKQVDNSQDLKTVRDYLRETGKDSLNHQELAAILNPKKREFEIKLQVKDKDGEVKVLKSKTFLEITWYGDKGILNPGELVNYDDEYGKGSYRESKGEKIRFEKDGKSYDIIIKINEIKKGWFKDKVVETGGFFPAPGSDFTIENNDKTQN</sequence>
<feature type="non-terminal residue" evidence="1">
    <location>
        <position position="432"/>
    </location>
</feature>
<organism evidence="1 2">
    <name type="scientific">Ambispora leptoticha</name>
    <dbReference type="NCBI Taxonomy" id="144679"/>
    <lineage>
        <taxon>Eukaryota</taxon>
        <taxon>Fungi</taxon>
        <taxon>Fungi incertae sedis</taxon>
        <taxon>Mucoromycota</taxon>
        <taxon>Glomeromycotina</taxon>
        <taxon>Glomeromycetes</taxon>
        <taxon>Archaeosporales</taxon>
        <taxon>Ambisporaceae</taxon>
        <taxon>Ambispora</taxon>
    </lineage>
</organism>
<reference evidence="1" key="1">
    <citation type="submission" date="2021-06" db="EMBL/GenBank/DDBJ databases">
        <authorList>
            <person name="Kallberg Y."/>
            <person name="Tangrot J."/>
            <person name="Rosling A."/>
        </authorList>
    </citation>
    <scope>NUCLEOTIDE SEQUENCE</scope>
    <source>
        <strain evidence="1">FL130A</strain>
    </source>
</reference>
<evidence type="ECO:0000313" key="2">
    <source>
        <dbReference type="Proteomes" id="UP000789508"/>
    </source>
</evidence>
<keyword evidence="2" id="KW-1185">Reference proteome</keyword>
<comment type="caution">
    <text evidence="1">The sequence shown here is derived from an EMBL/GenBank/DDBJ whole genome shotgun (WGS) entry which is preliminary data.</text>
</comment>
<dbReference type="EMBL" id="CAJVPS010000360">
    <property type="protein sequence ID" value="CAG8480520.1"/>
    <property type="molecule type" value="Genomic_DNA"/>
</dbReference>
<accession>A0A9N8Z8B0</accession>
<name>A0A9N8Z8B0_9GLOM</name>
<gene>
    <name evidence="1" type="ORF">ALEPTO_LOCUS2465</name>
</gene>
<proteinExistence type="predicted"/>
<dbReference type="AlphaFoldDB" id="A0A9N8Z8B0"/>
<dbReference type="Proteomes" id="UP000789508">
    <property type="component" value="Unassembled WGS sequence"/>
</dbReference>